<keyword evidence="3" id="KW-1185">Reference proteome</keyword>
<reference evidence="2" key="1">
    <citation type="submission" date="2020-08" db="EMBL/GenBank/DDBJ databases">
        <title>Sulfitobacter aestuariivivens sp. nov., isolated from a tidal flat.</title>
        <authorList>
            <person name="Park S."/>
            <person name="Yoon J.-H."/>
        </authorList>
    </citation>
    <scope>NUCLEOTIDE SEQUENCE</scope>
    <source>
        <strain evidence="2">TSTF-M16</strain>
    </source>
</reference>
<sequence>MNITLHIGAHRTATTTFQHYLGTRTDMLTQQSALLWGPGRTRKGLINGLYHAAPQGWKARKDARKARGRVRLQVRQAAMSGIEHLIVSDENMIGSTWQCIRSGRLYPSIGERLARLGDAFGQDINRVVLSIRSQELWWASAMAYAVSRGHPVPSGQTMTKIADDTRSWRDVITDVSCAIPDADLRVITFEEFAGQPHQTLAVAADVDAPLDPTVPWLNRSPDRRALRILLQERGEDVDLIPDGVGRWQPFTDAQAACLREQYADDLHWLIAGADGLATLIQDPARIETGTSLQVGALTEGHGNDNGQERLARPG</sequence>
<name>A0A927D1M6_9RHOB</name>
<evidence type="ECO:0000313" key="3">
    <source>
        <dbReference type="Proteomes" id="UP000635142"/>
    </source>
</evidence>
<evidence type="ECO:0000313" key="2">
    <source>
        <dbReference type="EMBL" id="MBD3662698.1"/>
    </source>
</evidence>
<comment type="caution">
    <text evidence="2">The sequence shown here is derived from an EMBL/GenBank/DDBJ whole genome shotgun (WGS) entry which is preliminary data.</text>
</comment>
<protein>
    <submittedName>
        <fullName evidence="2">Uncharacterized protein</fullName>
    </submittedName>
</protein>
<organism evidence="2 3">
    <name type="scientific">Sulfitobacter aestuariivivens</name>
    <dbReference type="NCBI Taxonomy" id="2766981"/>
    <lineage>
        <taxon>Bacteria</taxon>
        <taxon>Pseudomonadati</taxon>
        <taxon>Pseudomonadota</taxon>
        <taxon>Alphaproteobacteria</taxon>
        <taxon>Rhodobacterales</taxon>
        <taxon>Roseobacteraceae</taxon>
        <taxon>Sulfitobacter</taxon>
    </lineage>
</organism>
<dbReference type="EMBL" id="JACTAG010000001">
    <property type="protein sequence ID" value="MBD3662698.1"/>
    <property type="molecule type" value="Genomic_DNA"/>
</dbReference>
<evidence type="ECO:0000256" key="1">
    <source>
        <dbReference type="SAM" id="MobiDB-lite"/>
    </source>
</evidence>
<proteinExistence type="predicted"/>
<feature type="region of interest" description="Disordered" evidence="1">
    <location>
        <begin position="295"/>
        <end position="314"/>
    </location>
</feature>
<dbReference type="InterPro" id="IPR027417">
    <property type="entry name" value="P-loop_NTPase"/>
</dbReference>
<gene>
    <name evidence="2" type="ORF">H9Q16_02070</name>
</gene>
<dbReference type="Proteomes" id="UP000635142">
    <property type="component" value="Unassembled WGS sequence"/>
</dbReference>
<dbReference type="AlphaFoldDB" id="A0A927D1M6"/>
<dbReference type="SUPFAM" id="SSF52540">
    <property type="entry name" value="P-loop containing nucleoside triphosphate hydrolases"/>
    <property type="match status" value="1"/>
</dbReference>
<accession>A0A927D1M6</accession>